<keyword evidence="4" id="KW-1185">Reference proteome</keyword>
<evidence type="ECO:0000313" key="4">
    <source>
        <dbReference type="Proteomes" id="UP001207930"/>
    </source>
</evidence>
<dbReference type="EMBL" id="JAPDDS010000010">
    <property type="protein sequence ID" value="MCW1886413.1"/>
    <property type="molecule type" value="Genomic_DNA"/>
</dbReference>
<dbReference type="Proteomes" id="UP001207930">
    <property type="component" value="Unassembled WGS sequence"/>
</dbReference>
<evidence type="ECO:0000256" key="2">
    <source>
        <dbReference type="SAM" id="SignalP"/>
    </source>
</evidence>
<evidence type="ECO:0000256" key="1">
    <source>
        <dbReference type="SAM" id="MobiDB-lite"/>
    </source>
</evidence>
<feature type="signal peptide" evidence="2">
    <location>
        <begin position="1"/>
        <end position="21"/>
    </location>
</feature>
<name>A0ABT3FS68_9BACT</name>
<protein>
    <recommendedName>
        <fullName evidence="5">DUF4198 domain-containing protein</fullName>
    </recommendedName>
</protein>
<dbReference type="RefSeq" id="WP_264502370.1">
    <property type="nucleotide sequence ID" value="NZ_JAPDDS010000010.1"/>
</dbReference>
<keyword evidence="2" id="KW-0732">Signal</keyword>
<sequence>MKSKLLTLVLTAVAFASSATAQVSLKVDLVSWGEDIPGLTLKSAGKGEPVTALAFRYSKPISYSGAEVMEIHQDPSEAAKATGESKNPAAIPPELKARREKEPTLVALAKLPAGSRRATVLIAPASEGTYQTFVIDDDPTKLPLGQLRILNYSPVKIAMRCNGKASKEMKTRDSFIVPPQADGQVIYELAYDNNGKWKMQENNLLAVNPKEQVQLIVLRSEADFFTSSDGGRSGFLQKVVLRRPAEDATVP</sequence>
<feature type="chain" id="PRO_5045803500" description="DUF4198 domain-containing protein" evidence="2">
    <location>
        <begin position="22"/>
        <end position="251"/>
    </location>
</feature>
<accession>A0ABT3FS68</accession>
<organism evidence="3 4">
    <name type="scientific">Luteolibacter flavescens</name>
    <dbReference type="NCBI Taxonomy" id="1859460"/>
    <lineage>
        <taxon>Bacteria</taxon>
        <taxon>Pseudomonadati</taxon>
        <taxon>Verrucomicrobiota</taxon>
        <taxon>Verrucomicrobiia</taxon>
        <taxon>Verrucomicrobiales</taxon>
        <taxon>Verrucomicrobiaceae</taxon>
        <taxon>Luteolibacter</taxon>
    </lineage>
</organism>
<evidence type="ECO:0008006" key="5">
    <source>
        <dbReference type="Google" id="ProtNLM"/>
    </source>
</evidence>
<proteinExistence type="predicted"/>
<feature type="region of interest" description="Disordered" evidence="1">
    <location>
        <begin position="75"/>
        <end position="96"/>
    </location>
</feature>
<comment type="caution">
    <text evidence="3">The sequence shown here is derived from an EMBL/GenBank/DDBJ whole genome shotgun (WGS) entry which is preliminary data.</text>
</comment>
<gene>
    <name evidence="3" type="ORF">OKA04_16870</name>
</gene>
<reference evidence="3 4" key="1">
    <citation type="submission" date="2022-10" db="EMBL/GenBank/DDBJ databases">
        <title>Luteolibacter flavescens strain MCCC 1K03193, whole genome shotgun sequencing project.</title>
        <authorList>
            <person name="Zhao G."/>
            <person name="Shen L."/>
        </authorList>
    </citation>
    <scope>NUCLEOTIDE SEQUENCE [LARGE SCALE GENOMIC DNA]</scope>
    <source>
        <strain evidence="3 4">MCCC 1K03193</strain>
    </source>
</reference>
<evidence type="ECO:0000313" key="3">
    <source>
        <dbReference type="EMBL" id="MCW1886413.1"/>
    </source>
</evidence>